<name>A0A9P0JQM6_ACAOB</name>
<organism evidence="12 13">
    <name type="scientific">Acanthoscelides obtectus</name>
    <name type="common">Bean weevil</name>
    <name type="synonym">Bruchus obtectus</name>
    <dbReference type="NCBI Taxonomy" id="200917"/>
    <lineage>
        <taxon>Eukaryota</taxon>
        <taxon>Metazoa</taxon>
        <taxon>Ecdysozoa</taxon>
        <taxon>Arthropoda</taxon>
        <taxon>Hexapoda</taxon>
        <taxon>Insecta</taxon>
        <taxon>Pterygota</taxon>
        <taxon>Neoptera</taxon>
        <taxon>Endopterygota</taxon>
        <taxon>Coleoptera</taxon>
        <taxon>Polyphaga</taxon>
        <taxon>Cucujiformia</taxon>
        <taxon>Chrysomeloidea</taxon>
        <taxon>Chrysomelidae</taxon>
        <taxon>Bruchinae</taxon>
        <taxon>Bruchini</taxon>
        <taxon>Acanthoscelides</taxon>
    </lineage>
</organism>
<comment type="subcellular location">
    <subcellularLocation>
        <location evidence="2">Cell membrane</location>
        <topology evidence="2">Single-pass type II membrane protein</topology>
    </subcellularLocation>
</comment>
<dbReference type="PANTHER" id="PTHR11733">
    <property type="entry name" value="ZINC METALLOPROTEASE FAMILY M13 NEPRILYSIN-RELATED"/>
    <property type="match status" value="1"/>
</dbReference>
<dbReference type="EMBL" id="CAKOFQ010006675">
    <property type="protein sequence ID" value="CAH1958034.1"/>
    <property type="molecule type" value="Genomic_DNA"/>
</dbReference>
<evidence type="ECO:0000313" key="12">
    <source>
        <dbReference type="EMBL" id="CAH1958034.1"/>
    </source>
</evidence>
<keyword evidence="6" id="KW-0378">Hydrolase</keyword>
<keyword evidence="4" id="KW-0645">Protease</keyword>
<dbReference type="PANTHER" id="PTHR11733:SF240">
    <property type="entry name" value="GH14155P-RELATED"/>
    <property type="match status" value="1"/>
</dbReference>
<comment type="caution">
    <text evidence="12">The sequence shown here is derived from an EMBL/GenBank/DDBJ whole genome shotgun (WGS) entry which is preliminary data.</text>
</comment>
<keyword evidence="13" id="KW-1185">Reference proteome</keyword>
<protein>
    <submittedName>
        <fullName evidence="12">Uncharacterized protein</fullName>
    </submittedName>
</protein>
<dbReference type="InterPro" id="IPR018497">
    <property type="entry name" value="Peptidase_M13_C"/>
</dbReference>
<dbReference type="Proteomes" id="UP001152888">
    <property type="component" value="Unassembled WGS sequence"/>
</dbReference>
<comment type="cofactor">
    <cofactor evidence="1">
        <name>Zn(2+)</name>
        <dbReference type="ChEBI" id="CHEBI:29105"/>
    </cofactor>
</comment>
<evidence type="ECO:0000256" key="6">
    <source>
        <dbReference type="ARBA" id="ARBA00022801"/>
    </source>
</evidence>
<dbReference type="Pfam" id="PF01431">
    <property type="entry name" value="Peptidase_M13"/>
    <property type="match status" value="1"/>
</dbReference>
<dbReference type="GO" id="GO:0005886">
    <property type="term" value="C:plasma membrane"/>
    <property type="evidence" value="ECO:0007669"/>
    <property type="project" value="UniProtKB-SubCell"/>
</dbReference>
<accession>A0A9P0JQM6</accession>
<feature type="domain" description="Peptidase M13 N-terminal" evidence="11">
    <location>
        <begin position="81"/>
        <end position="414"/>
    </location>
</feature>
<evidence type="ECO:0000256" key="8">
    <source>
        <dbReference type="ARBA" id="ARBA00023049"/>
    </source>
</evidence>
<evidence type="ECO:0000256" key="5">
    <source>
        <dbReference type="ARBA" id="ARBA00022723"/>
    </source>
</evidence>
<evidence type="ECO:0000256" key="3">
    <source>
        <dbReference type="ARBA" id="ARBA00007357"/>
    </source>
</evidence>
<sequence length="672" mass="78874">MQKFRSFGSNEIDTKAKWMIFVVYLLLIGILVLVSLIVIYFYFPHILNLKPKGDNSTYCDTSECLETAWRITAGLDLEAEPCDNFYQFSCGNCAKNVCRVEKGNQIEYLITESIRDEEKEPLLSLKKLYQTCSSLTSANIEVDEEFWNLIKELGGWPILQGSKWTSFDLKEAILKCFNLGLPYEWIIEIGTFRTWWEKLEFTPPKSRNPFLEDPFAESLYTELIDRTAESMGASKVERLDVRKIVQLEKRINLLSKKYNDLKQRPFRLRELKKIIPRLDLQELFNNVSENDIHDNSYIFSNYYFVKDLSLLLAGTPPRTQANYFIWKIIQSFGIYLSDPVGKHFRDVLYSSNERSRTCIEDITSRFPQTVGVAYVKEKLDDEIHEDIKSLFENVREAFAKRVMNIEWIDPLFKSTIEDEIEMISLWHYTDQDPIPDTSEDERLPSASNSTSIIYMIRQQNLYKRYNLLPSEKWTNYYDICERDGKLQYLFIDSKIVIPMPVLLSKYYSYNSKPNYLNYANLGVYIADILIQRYDIDTIQAHSYYDNNTLIEYTTRVDCINSQFDIFNNSTGWTFEYFADAVAIGVAFEAYVKWVEENGEEDLLPGLPFTPYQLFWLQASSKFCRTPFEDQGEAFWKTRMESPLKHNPAFAEVFYCDLGSELNPKWERCSVFK</sequence>
<evidence type="ECO:0000256" key="9">
    <source>
        <dbReference type="SAM" id="Phobius"/>
    </source>
</evidence>
<dbReference type="Pfam" id="PF05649">
    <property type="entry name" value="Peptidase_M13_N"/>
    <property type="match status" value="1"/>
</dbReference>
<keyword evidence="8" id="KW-0482">Metalloprotease</keyword>
<keyword evidence="9" id="KW-0472">Membrane</keyword>
<evidence type="ECO:0000256" key="4">
    <source>
        <dbReference type="ARBA" id="ARBA00022670"/>
    </source>
</evidence>
<keyword evidence="9" id="KW-1133">Transmembrane helix</keyword>
<evidence type="ECO:0000256" key="7">
    <source>
        <dbReference type="ARBA" id="ARBA00022833"/>
    </source>
</evidence>
<dbReference type="GO" id="GO:0016485">
    <property type="term" value="P:protein processing"/>
    <property type="evidence" value="ECO:0007669"/>
    <property type="project" value="TreeGrafter"/>
</dbReference>
<feature type="transmembrane region" description="Helical" evidence="9">
    <location>
        <begin position="21"/>
        <end position="43"/>
    </location>
</feature>
<dbReference type="GO" id="GO:0004222">
    <property type="term" value="F:metalloendopeptidase activity"/>
    <property type="evidence" value="ECO:0007669"/>
    <property type="project" value="InterPro"/>
</dbReference>
<dbReference type="PROSITE" id="PS51885">
    <property type="entry name" value="NEPRILYSIN"/>
    <property type="match status" value="1"/>
</dbReference>
<proteinExistence type="inferred from homology"/>
<keyword evidence="7" id="KW-0862">Zinc</keyword>
<evidence type="ECO:0000313" key="13">
    <source>
        <dbReference type="Proteomes" id="UP001152888"/>
    </source>
</evidence>
<dbReference type="OrthoDB" id="6758880at2759"/>
<feature type="domain" description="Peptidase M13 C-terminal" evidence="10">
    <location>
        <begin position="493"/>
        <end position="666"/>
    </location>
</feature>
<dbReference type="InterPro" id="IPR024079">
    <property type="entry name" value="MetalloPept_cat_dom_sf"/>
</dbReference>
<keyword evidence="5" id="KW-0479">Metal-binding</keyword>
<dbReference type="AlphaFoldDB" id="A0A9P0JQM6"/>
<reference evidence="12" key="1">
    <citation type="submission" date="2022-03" db="EMBL/GenBank/DDBJ databases">
        <authorList>
            <person name="Sayadi A."/>
        </authorList>
    </citation>
    <scope>NUCLEOTIDE SEQUENCE</scope>
</reference>
<evidence type="ECO:0000256" key="2">
    <source>
        <dbReference type="ARBA" id="ARBA00004401"/>
    </source>
</evidence>
<keyword evidence="9" id="KW-0812">Transmembrane</keyword>
<gene>
    <name evidence="12" type="ORF">ACAOBT_LOCUS2427</name>
</gene>
<dbReference type="GO" id="GO:0046872">
    <property type="term" value="F:metal ion binding"/>
    <property type="evidence" value="ECO:0007669"/>
    <property type="project" value="UniProtKB-KW"/>
</dbReference>
<dbReference type="InterPro" id="IPR042089">
    <property type="entry name" value="Peptidase_M13_dom_2"/>
</dbReference>
<evidence type="ECO:0000259" key="10">
    <source>
        <dbReference type="Pfam" id="PF01431"/>
    </source>
</evidence>
<dbReference type="Gene3D" id="3.40.390.10">
    <property type="entry name" value="Collagenase (Catalytic Domain)"/>
    <property type="match status" value="1"/>
</dbReference>
<dbReference type="InterPro" id="IPR000718">
    <property type="entry name" value="Peptidase_M13"/>
</dbReference>
<comment type="similarity">
    <text evidence="3">Belongs to the peptidase M13 family.</text>
</comment>
<dbReference type="InterPro" id="IPR008753">
    <property type="entry name" value="Peptidase_M13_N"/>
</dbReference>
<evidence type="ECO:0000259" key="11">
    <source>
        <dbReference type="Pfam" id="PF05649"/>
    </source>
</evidence>
<evidence type="ECO:0000256" key="1">
    <source>
        <dbReference type="ARBA" id="ARBA00001947"/>
    </source>
</evidence>
<dbReference type="SUPFAM" id="SSF55486">
    <property type="entry name" value="Metalloproteases ('zincins'), catalytic domain"/>
    <property type="match status" value="1"/>
</dbReference>
<dbReference type="Gene3D" id="1.10.1380.10">
    <property type="entry name" value="Neutral endopeptidase , domain2"/>
    <property type="match status" value="1"/>
</dbReference>